<dbReference type="InterPro" id="IPR032466">
    <property type="entry name" value="Metal_Hydrolase"/>
</dbReference>
<dbReference type="PANTHER" id="PTHR46124:SF2">
    <property type="entry name" value="D-AMINOACYL-TRNA DEACYLASE"/>
    <property type="match status" value="1"/>
</dbReference>
<gene>
    <name evidence="1" type="ORF">TPC1_12575</name>
</gene>
<dbReference type="InterPro" id="IPR001130">
    <property type="entry name" value="TatD-like"/>
</dbReference>
<dbReference type="PANTHER" id="PTHR46124">
    <property type="entry name" value="D-AMINOACYL-TRNA DEACYLASE"/>
    <property type="match status" value="1"/>
</dbReference>
<sequence length="354" mass="40655">LQLLFEGQVDKLTDNQLIYRTNQLQIIFTYPESYPDQPFQYESSITLNDSIIKGLSELTTSTTEFITFLSQNLTLTAQQQNTFQRKIIDSHAHFIPEFFESESSYQAFLGEFQQQNDSKIIITASNAQNSVIALQKSIELGYYCTVGLHPKKLEEAFEEDQVSFYSKMDSQMQQIKQFLKQNQNLVKKQIVAIGETGISSMDDQVMRIQLKYFLQHVDLALKYDLPVIIHAHRKQQLQMIVDSLLENQSQNKLLKLVVHGFSSEVHQLESLQCFNLYFSCNQMLLKQSSNFKKAVKHLGFDKVLVESDCPFGKISNEEFGPQVVLAVCKKLSELLEMNIDQVARQVNQNACACF</sequence>
<proteinExistence type="predicted"/>
<organism evidence="1">
    <name type="scientific">Trepomonas sp. PC1</name>
    <dbReference type="NCBI Taxonomy" id="1076344"/>
    <lineage>
        <taxon>Eukaryota</taxon>
        <taxon>Metamonada</taxon>
        <taxon>Diplomonadida</taxon>
        <taxon>Hexamitidae</taxon>
        <taxon>Hexamitinae</taxon>
        <taxon>Trepomonas</taxon>
    </lineage>
</organism>
<dbReference type="SUPFAM" id="SSF51556">
    <property type="entry name" value="Metallo-dependent hydrolases"/>
    <property type="match status" value="1"/>
</dbReference>
<feature type="non-terminal residue" evidence="1">
    <location>
        <position position="1"/>
    </location>
</feature>
<dbReference type="Pfam" id="PF01026">
    <property type="entry name" value="TatD_DNase"/>
    <property type="match status" value="1"/>
</dbReference>
<name>A0A146KER2_9EUKA</name>
<reference evidence="1" key="1">
    <citation type="submission" date="2015-07" db="EMBL/GenBank/DDBJ databases">
        <title>Adaptation to a free-living lifestyle via gene acquisitions in the diplomonad Trepomonas sp. PC1.</title>
        <authorList>
            <person name="Xu F."/>
            <person name="Jerlstrom-Hultqvist J."/>
            <person name="Kolisko M."/>
            <person name="Simpson A.G.B."/>
            <person name="Roger A.J."/>
            <person name="Svard S.G."/>
            <person name="Andersson J.O."/>
        </authorList>
    </citation>
    <scope>NUCLEOTIDE SEQUENCE</scope>
    <source>
        <strain evidence="1">PC1</strain>
    </source>
</reference>
<protein>
    <submittedName>
        <fullName evidence="1">Hydrolase, TatD family</fullName>
    </submittedName>
</protein>
<dbReference type="GO" id="GO:0016788">
    <property type="term" value="F:hydrolase activity, acting on ester bonds"/>
    <property type="evidence" value="ECO:0007669"/>
    <property type="project" value="InterPro"/>
</dbReference>
<dbReference type="Gene3D" id="3.20.20.140">
    <property type="entry name" value="Metal-dependent hydrolases"/>
    <property type="match status" value="1"/>
</dbReference>
<keyword evidence="1" id="KW-0378">Hydrolase</keyword>
<accession>A0A146KER2</accession>
<dbReference type="EMBL" id="GDID01001918">
    <property type="protein sequence ID" value="JAP94688.1"/>
    <property type="molecule type" value="Transcribed_RNA"/>
</dbReference>
<dbReference type="AlphaFoldDB" id="A0A146KER2"/>
<evidence type="ECO:0000313" key="1">
    <source>
        <dbReference type="EMBL" id="JAP94688.1"/>
    </source>
</evidence>
<feature type="non-terminal residue" evidence="1">
    <location>
        <position position="354"/>
    </location>
</feature>